<comment type="caution">
    <text evidence="2">The sequence shown here is derived from an EMBL/GenBank/DDBJ whole genome shotgun (WGS) entry which is preliminary data.</text>
</comment>
<dbReference type="Proteomes" id="UP000639772">
    <property type="component" value="Chromosome 12"/>
</dbReference>
<sequence length="292" mass="32434">MGDSLSTSHQVLLKCLLKEVGGRFWEGKDVILYALASLCTSCNVAMSTADPTAPGIILSSIASACTKKVKSYREAAFVCLKQIVKAFDDPESFNKVFPMLYDVCDHAALKMDTNTISSSAATDDNESASVAIEKVMDCVATCIHVAHVEDILKEKERLIHIFLSTTSHGFNWIVYLSILSSAKELCSKLLRSLENIPASHDASFLGYELFSSLAPKLVECIRNVKVSQFHVAASECILEIVKLHRNIHAGQRRETDLKNELVRLTEVEKTEQAKTFFRRAIEILSEMEKDDL</sequence>
<dbReference type="GO" id="GO:0060090">
    <property type="term" value="F:molecular adaptor activity"/>
    <property type="evidence" value="ECO:0007669"/>
    <property type="project" value="TreeGrafter"/>
</dbReference>
<dbReference type="Pfam" id="PF23731">
    <property type="entry name" value="ARM_ECM29_C"/>
    <property type="match status" value="1"/>
</dbReference>
<dbReference type="PANTHER" id="PTHR23346:SF19">
    <property type="entry name" value="PROTEASOME ADAPTER AND SCAFFOLD PROTEIN ECM29"/>
    <property type="match status" value="1"/>
</dbReference>
<evidence type="ECO:0008006" key="4">
    <source>
        <dbReference type="Google" id="ProtNLM"/>
    </source>
</evidence>
<proteinExistence type="predicted"/>
<name>A0A835UFJ3_VANPL</name>
<organism evidence="2 3">
    <name type="scientific">Vanilla planifolia</name>
    <name type="common">Vanilla</name>
    <dbReference type="NCBI Taxonomy" id="51239"/>
    <lineage>
        <taxon>Eukaryota</taxon>
        <taxon>Viridiplantae</taxon>
        <taxon>Streptophyta</taxon>
        <taxon>Embryophyta</taxon>
        <taxon>Tracheophyta</taxon>
        <taxon>Spermatophyta</taxon>
        <taxon>Magnoliopsida</taxon>
        <taxon>Liliopsida</taxon>
        <taxon>Asparagales</taxon>
        <taxon>Orchidaceae</taxon>
        <taxon>Vanilloideae</taxon>
        <taxon>Vanilleae</taxon>
        <taxon>Vanilla</taxon>
    </lineage>
</organism>
<dbReference type="GO" id="GO:0005737">
    <property type="term" value="C:cytoplasm"/>
    <property type="evidence" value="ECO:0007669"/>
    <property type="project" value="TreeGrafter"/>
</dbReference>
<dbReference type="InterPro" id="IPR016024">
    <property type="entry name" value="ARM-type_fold"/>
</dbReference>
<evidence type="ECO:0000313" key="3">
    <source>
        <dbReference type="Proteomes" id="UP000639772"/>
    </source>
</evidence>
<accession>A0A835UFJ3</accession>
<protein>
    <recommendedName>
        <fullName evidence="4">ARM repeat superfamily protein</fullName>
    </recommendedName>
</protein>
<dbReference type="PANTHER" id="PTHR23346">
    <property type="entry name" value="TRANSLATIONAL ACTIVATOR GCN1-RELATED"/>
    <property type="match status" value="1"/>
</dbReference>
<dbReference type="GO" id="GO:0005634">
    <property type="term" value="C:nucleus"/>
    <property type="evidence" value="ECO:0007669"/>
    <property type="project" value="TreeGrafter"/>
</dbReference>
<dbReference type="AlphaFoldDB" id="A0A835UFJ3"/>
<keyword evidence="1" id="KW-0677">Repeat</keyword>
<dbReference type="SUPFAM" id="SSF48371">
    <property type="entry name" value="ARM repeat"/>
    <property type="match status" value="1"/>
</dbReference>
<dbReference type="GO" id="GO:0036503">
    <property type="term" value="P:ERAD pathway"/>
    <property type="evidence" value="ECO:0007669"/>
    <property type="project" value="TreeGrafter"/>
</dbReference>
<dbReference type="EMBL" id="JADCNM010000012">
    <property type="protein sequence ID" value="KAG0459443.1"/>
    <property type="molecule type" value="Genomic_DNA"/>
</dbReference>
<evidence type="ECO:0000256" key="1">
    <source>
        <dbReference type="ARBA" id="ARBA00022737"/>
    </source>
</evidence>
<evidence type="ECO:0000313" key="2">
    <source>
        <dbReference type="EMBL" id="KAG0459443.1"/>
    </source>
</evidence>
<reference evidence="2 3" key="1">
    <citation type="journal article" date="2020" name="Nat. Food">
        <title>A phased Vanilla planifolia genome enables genetic improvement of flavour and production.</title>
        <authorList>
            <person name="Hasing T."/>
            <person name="Tang H."/>
            <person name="Brym M."/>
            <person name="Khazi F."/>
            <person name="Huang T."/>
            <person name="Chambers A.H."/>
        </authorList>
    </citation>
    <scope>NUCLEOTIDE SEQUENCE [LARGE SCALE GENOMIC DNA]</scope>
    <source>
        <tissue evidence="2">Leaf</tissue>
    </source>
</reference>
<gene>
    <name evidence="2" type="ORF">HPP92_022571</name>
</gene>
<dbReference type="OrthoDB" id="785210at2759"/>